<feature type="compositionally biased region" description="Basic and acidic residues" evidence="3">
    <location>
        <begin position="154"/>
        <end position="163"/>
    </location>
</feature>
<dbReference type="EMBL" id="JANEYG010000002">
    <property type="protein sequence ID" value="KAJ8924746.1"/>
    <property type="molecule type" value="Genomic_DNA"/>
</dbReference>
<evidence type="ECO:0000256" key="3">
    <source>
        <dbReference type="SAM" id="MobiDB-lite"/>
    </source>
</evidence>
<name>A0AAV8WG80_9CUCU</name>
<evidence type="ECO:0000256" key="1">
    <source>
        <dbReference type="ARBA" id="ARBA00022737"/>
    </source>
</evidence>
<feature type="compositionally biased region" description="Basic and acidic residues" evidence="3">
    <location>
        <begin position="181"/>
        <end position="194"/>
    </location>
</feature>
<feature type="region of interest" description="Disordered" evidence="3">
    <location>
        <begin position="79"/>
        <end position="223"/>
    </location>
</feature>
<evidence type="ECO:0000313" key="5">
    <source>
        <dbReference type="EMBL" id="KAJ8924746.1"/>
    </source>
</evidence>
<feature type="compositionally biased region" description="Basic and acidic residues" evidence="3">
    <location>
        <begin position="212"/>
        <end position="223"/>
    </location>
</feature>
<keyword evidence="6" id="KW-1185">Reference proteome</keyword>
<feature type="compositionally biased region" description="Low complexity" evidence="3">
    <location>
        <begin position="103"/>
        <end position="115"/>
    </location>
</feature>
<accession>A0AAV8WG80</accession>
<evidence type="ECO:0000313" key="6">
    <source>
        <dbReference type="Proteomes" id="UP001159042"/>
    </source>
</evidence>
<feature type="domain" description="SOWAHA-C winged helix-turn-helix" evidence="4">
    <location>
        <begin position="5"/>
        <end position="78"/>
    </location>
</feature>
<organism evidence="5 6">
    <name type="scientific">Exocentrus adspersus</name>
    <dbReference type="NCBI Taxonomy" id="1586481"/>
    <lineage>
        <taxon>Eukaryota</taxon>
        <taxon>Metazoa</taxon>
        <taxon>Ecdysozoa</taxon>
        <taxon>Arthropoda</taxon>
        <taxon>Hexapoda</taxon>
        <taxon>Insecta</taxon>
        <taxon>Pterygota</taxon>
        <taxon>Neoptera</taxon>
        <taxon>Endopterygota</taxon>
        <taxon>Coleoptera</taxon>
        <taxon>Polyphaga</taxon>
        <taxon>Cucujiformia</taxon>
        <taxon>Chrysomeloidea</taxon>
        <taxon>Cerambycidae</taxon>
        <taxon>Lamiinae</taxon>
        <taxon>Acanthocinini</taxon>
        <taxon>Exocentrus</taxon>
    </lineage>
</organism>
<dbReference type="Pfam" id="PF25877">
    <property type="entry name" value="WHD_SOWAH"/>
    <property type="match status" value="1"/>
</dbReference>
<evidence type="ECO:0000259" key="4">
    <source>
        <dbReference type="Pfam" id="PF25877"/>
    </source>
</evidence>
<reference evidence="5 6" key="1">
    <citation type="journal article" date="2023" name="Insect Mol. Biol.">
        <title>Genome sequencing provides insights into the evolution of gene families encoding plant cell wall-degrading enzymes in longhorned beetles.</title>
        <authorList>
            <person name="Shin N.R."/>
            <person name="Okamura Y."/>
            <person name="Kirsch R."/>
            <person name="Pauchet Y."/>
        </authorList>
    </citation>
    <scope>NUCLEOTIDE SEQUENCE [LARGE SCALE GENOMIC DNA]</scope>
    <source>
        <strain evidence="5">EAD_L_NR</strain>
    </source>
</reference>
<dbReference type="InterPro" id="IPR058889">
    <property type="entry name" value="WHD_SOWAHA-C"/>
</dbReference>
<sequence>MASSELTLEHIYQFLKEKGGKARNHDAVRYFKGYLTDPQTKEENRMRFKNYVNLLAHTKMEGDEKILILKTKYLNTLDPPPSPRQIAVVSCPQNDPRNSIGIPVSPSYSDFSSSPRQPPPYRPPPPVCSPSPSLDNISLGSMTSLSDTPQAPPRKRDLEKSKSLTEVITPKKINVDSDANNEDKQTVSVKERTQKFNRMASVEDELSPRQPKSAEKAKSKSSW</sequence>
<dbReference type="PANTHER" id="PTHR14491:SF7">
    <property type="entry name" value="SOSONDOWAH, ISOFORM G"/>
    <property type="match status" value="1"/>
</dbReference>
<dbReference type="AlphaFoldDB" id="A0AAV8WG80"/>
<keyword evidence="2" id="KW-0040">ANK repeat</keyword>
<evidence type="ECO:0000256" key="2">
    <source>
        <dbReference type="ARBA" id="ARBA00023043"/>
    </source>
</evidence>
<feature type="compositionally biased region" description="Polar residues" evidence="3">
    <location>
        <begin position="134"/>
        <end position="149"/>
    </location>
</feature>
<dbReference type="PANTHER" id="PTHR14491">
    <property type="entry name" value="SOSONDOWAH, ISOFORM G"/>
    <property type="match status" value="1"/>
</dbReference>
<feature type="non-terminal residue" evidence="5">
    <location>
        <position position="223"/>
    </location>
</feature>
<dbReference type="Proteomes" id="UP001159042">
    <property type="component" value="Unassembled WGS sequence"/>
</dbReference>
<proteinExistence type="predicted"/>
<protein>
    <recommendedName>
        <fullName evidence="4">SOWAHA-C winged helix-turn-helix domain-containing protein</fullName>
    </recommendedName>
</protein>
<comment type="caution">
    <text evidence="5">The sequence shown here is derived from an EMBL/GenBank/DDBJ whole genome shotgun (WGS) entry which is preliminary data.</text>
</comment>
<keyword evidence="1" id="KW-0677">Repeat</keyword>
<feature type="compositionally biased region" description="Pro residues" evidence="3">
    <location>
        <begin position="116"/>
        <end position="129"/>
    </location>
</feature>
<gene>
    <name evidence="5" type="ORF">NQ315_000899</name>
</gene>